<organism evidence="18 19">
    <name type="scientific">Rickenella mellea</name>
    <dbReference type="NCBI Taxonomy" id="50990"/>
    <lineage>
        <taxon>Eukaryota</taxon>
        <taxon>Fungi</taxon>
        <taxon>Dikarya</taxon>
        <taxon>Basidiomycota</taxon>
        <taxon>Agaricomycotina</taxon>
        <taxon>Agaricomycetes</taxon>
        <taxon>Hymenochaetales</taxon>
        <taxon>Rickenellaceae</taxon>
        <taxon>Rickenella</taxon>
    </lineage>
</organism>
<keyword evidence="12" id="KW-0624">Polysaccharide degradation</keyword>
<evidence type="ECO:0000256" key="5">
    <source>
        <dbReference type="ARBA" id="ARBA00022729"/>
    </source>
</evidence>
<evidence type="ECO:0000256" key="9">
    <source>
        <dbReference type="ARBA" id="ARBA00023033"/>
    </source>
</evidence>
<dbReference type="AlphaFoldDB" id="A0A4Y7QH29"/>
<keyword evidence="5" id="KW-0732">Signal</keyword>
<evidence type="ECO:0000256" key="7">
    <source>
        <dbReference type="ARBA" id="ARBA00023002"/>
    </source>
</evidence>
<keyword evidence="8" id="KW-0186">Copper</keyword>
<accession>A0A4Y7QH29</accession>
<dbReference type="STRING" id="50990.A0A4Y7QH29"/>
<evidence type="ECO:0000256" key="12">
    <source>
        <dbReference type="ARBA" id="ARBA00023326"/>
    </source>
</evidence>
<dbReference type="GO" id="GO:0005576">
    <property type="term" value="C:extracellular region"/>
    <property type="evidence" value="ECO:0007669"/>
    <property type="project" value="UniProtKB-SubCell"/>
</dbReference>
<sequence length="270" mass="28235">MQNVVVNGVQYPGWNPFSDPYLSPVPDRIVRIIPSDGPILDIQDPNLACNTGGETGTALVADAPAGSTISMQWTNWPADHLGPVSAYMTACGSDCQTFDVKGAEWFKIDAEGYDNGEWASAKLISDNNSWTVTVPSALAPGQYLIRHEIVALHSTGQPQYYPGCIQIAVSGSGTSLPSREETVQIPGLYDNVNFPDIWTGGFSSFPAPGPPVAAIASAGGPTTTSVGSEATMGRGGDSAPSPTFGSSVTSSPSPGKCGLVQQAHLRRRSH</sequence>
<evidence type="ECO:0000256" key="1">
    <source>
        <dbReference type="ARBA" id="ARBA00001973"/>
    </source>
</evidence>
<dbReference type="OrthoDB" id="4849160at2759"/>
<feature type="domain" description="Auxiliary Activity family 9 catalytic" evidence="17">
    <location>
        <begin position="2"/>
        <end position="191"/>
    </location>
</feature>
<dbReference type="PANTHER" id="PTHR33353">
    <property type="entry name" value="PUTATIVE (AFU_ORTHOLOGUE AFUA_1G12560)-RELATED"/>
    <property type="match status" value="1"/>
</dbReference>
<name>A0A4Y7QH29_9AGAM</name>
<evidence type="ECO:0000313" key="18">
    <source>
        <dbReference type="EMBL" id="TDL26170.1"/>
    </source>
</evidence>
<protein>
    <recommendedName>
        <fullName evidence="15">lytic cellulose monooxygenase (C4-dehydrogenating)</fullName>
        <ecNumber evidence="15">1.14.99.56</ecNumber>
    </recommendedName>
</protein>
<dbReference type="EMBL" id="ML170162">
    <property type="protein sequence ID" value="TDL26170.1"/>
    <property type="molecule type" value="Genomic_DNA"/>
</dbReference>
<evidence type="ECO:0000256" key="13">
    <source>
        <dbReference type="ARBA" id="ARBA00044502"/>
    </source>
</evidence>
<dbReference type="GO" id="GO:0004497">
    <property type="term" value="F:monooxygenase activity"/>
    <property type="evidence" value="ECO:0007669"/>
    <property type="project" value="UniProtKB-KW"/>
</dbReference>
<evidence type="ECO:0000256" key="16">
    <source>
        <dbReference type="SAM" id="MobiDB-lite"/>
    </source>
</evidence>
<keyword evidence="6" id="KW-0136">Cellulose degradation</keyword>
<keyword evidence="11" id="KW-0119">Carbohydrate metabolism</keyword>
<dbReference type="InterPro" id="IPR005103">
    <property type="entry name" value="AA9_LPMO"/>
</dbReference>
<evidence type="ECO:0000256" key="4">
    <source>
        <dbReference type="ARBA" id="ARBA00022723"/>
    </source>
</evidence>
<evidence type="ECO:0000259" key="17">
    <source>
        <dbReference type="Pfam" id="PF03443"/>
    </source>
</evidence>
<proteinExistence type="inferred from homology"/>
<dbReference type="Proteomes" id="UP000294933">
    <property type="component" value="Unassembled WGS sequence"/>
</dbReference>
<keyword evidence="19" id="KW-1185">Reference proteome</keyword>
<gene>
    <name evidence="18" type="ORF">BD410DRAFT_784224</name>
</gene>
<feature type="compositionally biased region" description="Polar residues" evidence="16">
    <location>
        <begin position="240"/>
        <end position="253"/>
    </location>
</feature>
<dbReference type="PANTHER" id="PTHR33353:SF10">
    <property type="entry name" value="ENDO-BETA-1,4-GLUCANASE D"/>
    <property type="match status" value="1"/>
</dbReference>
<feature type="region of interest" description="Disordered" evidence="16">
    <location>
        <begin position="215"/>
        <end position="270"/>
    </location>
</feature>
<dbReference type="Pfam" id="PF03443">
    <property type="entry name" value="AA9"/>
    <property type="match status" value="1"/>
</dbReference>
<dbReference type="Gene3D" id="2.70.50.70">
    <property type="match status" value="1"/>
</dbReference>
<evidence type="ECO:0000256" key="15">
    <source>
        <dbReference type="ARBA" id="ARBA00047174"/>
    </source>
</evidence>
<dbReference type="GO" id="GO:0030245">
    <property type="term" value="P:cellulose catabolic process"/>
    <property type="evidence" value="ECO:0007669"/>
    <property type="project" value="UniProtKB-KW"/>
</dbReference>
<reference evidence="18 19" key="1">
    <citation type="submission" date="2018-06" db="EMBL/GenBank/DDBJ databases">
        <title>A transcriptomic atlas of mushroom development highlights an independent origin of complex multicellularity.</title>
        <authorList>
            <consortium name="DOE Joint Genome Institute"/>
            <person name="Krizsan K."/>
            <person name="Almasi E."/>
            <person name="Merenyi Z."/>
            <person name="Sahu N."/>
            <person name="Viragh M."/>
            <person name="Koszo T."/>
            <person name="Mondo S."/>
            <person name="Kiss B."/>
            <person name="Balint B."/>
            <person name="Kues U."/>
            <person name="Barry K."/>
            <person name="Hegedus J.C."/>
            <person name="Henrissat B."/>
            <person name="Johnson J."/>
            <person name="Lipzen A."/>
            <person name="Ohm R."/>
            <person name="Nagy I."/>
            <person name="Pangilinan J."/>
            <person name="Yan J."/>
            <person name="Xiong Y."/>
            <person name="Grigoriev I.V."/>
            <person name="Hibbett D.S."/>
            <person name="Nagy L.G."/>
        </authorList>
    </citation>
    <scope>NUCLEOTIDE SEQUENCE [LARGE SCALE GENOMIC DNA]</scope>
    <source>
        <strain evidence="18 19">SZMC22713</strain>
    </source>
</reference>
<comment type="catalytic activity">
    <reaction evidence="14">
        <text>[(1-&gt;4)-beta-D-glucosyl]n+m + reduced acceptor + O2 = 4-dehydro-beta-D-glucosyl-[(1-&gt;4)-beta-D-glucosyl]n-1 + [(1-&gt;4)-beta-D-glucosyl]m + acceptor + H2O.</text>
        <dbReference type="EC" id="1.14.99.56"/>
    </reaction>
</comment>
<evidence type="ECO:0000256" key="14">
    <source>
        <dbReference type="ARBA" id="ARBA00045077"/>
    </source>
</evidence>
<dbReference type="EC" id="1.14.99.56" evidence="15"/>
<evidence type="ECO:0000256" key="2">
    <source>
        <dbReference type="ARBA" id="ARBA00004613"/>
    </source>
</evidence>
<keyword evidence="7" id="KW-0560">Oxidoreductase</keyword>
<dbReference type="GO" id="GO:0046872">
    <property type="term" value="F:metal ion binding"/>
    <property type="evidence" value="ECO:0007669"/>
    <property type="project" value="UniProtKB-KW"/>
</dbReference>
<keyword evidence="3" id="KW-0964">Secreted</keyword>
<keyword evidence="9" id="KW-0503">Monooxygenase</keyword>
<evidence type="ECO:0000313" key="19">
    <source>
        <dbReference type="Proteomes" id="UP000294933"/>
    </source>
</evidence>
<dbReference type="CDD" id="cd21175">
    <property type="entry name" value="LPMO_AA9"/>
    <property type="match status" value="1"/>
</dbReference>
<comment type="subcellular location">
    <subcellularLocation>
        <location evidence="2">Secreted</location>
    </subcellularLocation>
</comment>
<dbReference type="InterPro" id="IPR049892">
    <property type="entry name" value="AA9"/>
</dbReference>
<comment type="cofactor">
    <cofactor evidence="1">
        <name>Cu(2+)</name>
        <dbReference type="ChEBI" id="CHEBI:29036"/>
    </cofactor>
</comment>
<keyword evidence="10" id="KW-1015">Disulfide bond</keyword>
<evidence type="ECO:0000256" key="8">
    <source>
        <dbReference type="ARBA" id="ARBA00023008"/>
    </source>
</evidence>
<evidence type="ECO:0000256" key="6">
    <source>
        <dbReference type="ARBA" id="ARBA00023001"/>
    </source>
</evidence>
<dbReference type="VEuPathDB" id="FungiDB:BD410DRAFT_784224"/>
<comment type="similarity">
    <text evidence="13">Belongs to the polysaccharide monooxygenase AA9 family.</text>
</comment>
<keyword evidence="4" id="KW-0479">Metal-binding</keyword>
<evidence type="ECO:0000256" key="10">
    <source>
        <dbReference type="ARBA" id="ARBA00023157"/>
    </source>
</evidence>
<evidence type="ECO:0000256" key="3">
    <source>
        <dbReference type="ARBA" id="ARBA00022525"/>
    </source>
</evidence>
<evidence type="ECO:0000256" key="11">
    <source>
        <dbReference type="ARBA" id="ARBA00023277"/>
    </source>
</evidence>